<keyword evidence="3" id="KW-1185">Reference proteome</keyword>
<dbReference type="EMBL" id="JADXDR010000098">
    <property type="protein sequence ID" value="KAI7839572.1"/>
    <property type="molecule type" value="Genomic_DNA"/>
</dbReference>
<feature type="compositionally biased region" description="Low complexity" evidence="1">
    <location>
        <begin position="61"/>
        <end position="75"/>
    </location>
</feature>
<feature type="region of interest" description="Disordered" evidence="1">
    <location>
        <begin position="51"/>
        <end position="75"/>
    </location>
</feature>
<organism evidence="2 3">
    <name type="scientific">Chlorella ohadii</name>
    <dbReference type="NCBI Taxonomy" id="2649997"/>
    <lineage>
        <taxon>Eukaryota</taxon>
        <taxon>Viridiplantae</taxon>
        <taxon>Chlorophyta</taxon>
        <taxon>core chlorophytes</taxon>
        <taxon>Trebouxiophyceae</taxon>
        <taxon>Chlorellales</taxon>
        <taxon>Chlorellaceae</taxon>
        <taxon>Chlorella clade</taxon>
        <taxon>Chlorella</taxon>
    </lineage>
</organism>
<name>A0AAD5H504_9CHLO</name>
<feature type="region of interest" description="Disordered" evidence="1">
    <location>
        <begin position="273"/>
        <end position="330"/>
    </location>
</feature>
<sequence length="616" mass="64173">MMAAEVAQPGSLVELERILALEDGLPHERVPVDDYFGEYLHGLSVMAAQQGAEATTHRSSDGPCPSDSCTPPSSATGTATAVAITAAGGSAGAPQQQLLHPQAVQRGMPQQAQQGMAWPVQVMPGGLPGMPQMHPQLGMVQLVPVAAGMLPGMMPHMAKQPALPHNHHGQNGKPKASSQRQATNREAQKRYRERQKVRLLEMQVEIDRLTRELAARQGVQTRNTELEEQHYQLQAQLARVEGEADTLQWQAAQAARDVAQLAGMVAASGIGGEAGAAGEPMEADSPGGQPAGSSGQGPRPAAAAQQQHGTAQPQASLDSSEAGSAVGSAAQEHNNSVGAFAAAADAAVAATADKDCHASSQLPEGVAAAALAEVLVPPEQSGPAGHPTMYGAPPPHEKFDELLARFQAQVAKVKGFLDRHHLRTHDPAGVVLSTSTRGDLCMLIMESLGICRDLLRVEGVDVIQILQQRDEAEMARHGTAHGSAMRQKWLHTIHAMSLMLLGQQGAAAAAAGPSSGDQGAAAPNSPTAKLATVLKLVKENLRREQRAAMEINSCTLCRILSPVQSALYICEAFPLHCDALAMCNVLSTIGQPEAKTHSGAGSAGTPGNTSPLSSLG</sequence>
<accession>A0AAD5H504</accession>
<evidence type="ECO:0000313" key="3">
    <source>
        <dbReference type="Proteomes" id="UP001205105"/>
    </source>
</evidence>
<feature type="region of interest" description="Disordered" evidence="1">
    <location>
        <begin position="594"/>
        <end position="616"/>
    </location>
</feature>
<feature type="compositionally biased region" description="Polar residues" evidence="1">
    <location>
        <begin position="176"/>
        <end position="185"/>
    </location>
</feature>
<evidence type="ECO:0000313" key="2">
    <source>
        <dbReference type="EMBL" id="KAI7839572.1"/>
    </source>
</evidence>
<comment type="caution">
    <text evidence="2">The sequence shown here is derived from an EMBL/GenBank/DDBJ whole genome shotgun (WGS) entry which is preliminary data.</text>
</comment>
<feature type="compositionally biased region" description="Low complexity" evidence="1">
    <location>
        <begin position="276"/>
        <end position="330"/>
    </location>
</feature>
<evidence type="ECO:0000256" key="1">
    <source>
        <dbReference type="SAM" id="MobiDB-lite"/>
    </source>
</evidence>
<dbReference type="CDD" id="cd14686">
    <property type="entry name" value="bZIP"/>
    <property type="match status" value="1"/>
</dbReference>
<dbReference type="AlphaFoldDB" id="A0AAD5H504"/>
<feature type="compositionally biased region" description="Polar residues" evidence="1">
    <location>
        <begin position="605"/>
        <end position="616"/>
    </location>
</feature>
<dbReference type="Proteomes" id="UP001205105">
    <property type="component" value="Unassembled WGS sequence"/>
</dbReference>
<proteinExistence type="predicted"/>
<feature type="region of interest" description="Disordered" evidence="1">
    <location>
        <begin position="156"/>
        <end position="194"/>
    </location>
</feature>
<evidence type="ECO:0008006" key="4">
    <source>
        <dbReference type="Google" id="ProtNLM"/>
    </source>
</evidence>
<reference evidence="2" key="1">
    <citation type="submission" date="2020-11" db="EMBL/GenBank/DDBJ databases">
        <title>Chlorella ohadii genome sequencing and assembly.</title>
        <authorList>
            <person name="Murik O."/>
            <person name="Treves H."/>
            <person name="Kedem I."/>
            <person name="Shotland Y."/>
            <person name="Kaplan A."/>
        </authorList>
    </citation>
    <scope>NUCLEOTIDE SEQUENCE</scope>
    <source>
        <strain evidence="2">1</strain>
    </source>
</reference>
<gene>
    <name evidence="2" type="ORF">COHA_006698</name>
</gene>
<protein>
    <recommendedName>
        <fullName evidence="4">BZIP domain-containing protein</fullName>
    </recommendedName>
</protein>